<dbReference type="AlphaFoldDB" id="A0A8J6HWT9"/>
<keyword evidence="3" id="KW-1185">Reference proteome</keyword>
<evidence type="ECO:0000313" key="3">
    <source>
        <dbReference type="Proteomes" id="UP000719412"/>
    </source>
</evidence>
<gene>
    <name evidence="2" type="ORF">GEV33_001545</name>
</gene>
<dbReference type="EMBL" id="JABDTM020008785">
    <property type="protein sequence ID" value="KAH0821246.1"/>
    <property type="molecule type" value="Genomic_DNA"/>
</dbReference>
<organism evidence="2 3">
    <name type="scientific">Tenebrio molitor</name>
    <name type="common">Yellow mealworm beetle</name>
    <dbReference type="NCBI Taxonomy" id="7067"/>
    <lineage>
        <taxon>Eukaryota</taxon>
        <taxon>Metazoa</taxon>
        <taxon>Ecdysozoa</taxon>
        <taxon>Arthropoda</taxon>
        <taxon>Hexapoda</taxon>
        <taxon>Insecta</taxon>
        <taxon>Pterygota</taxon>
        <taxon>Neoptera</taxon>
        <taxon>Endopterygota</taxon>
        <taxon>Coleoptera</taxon>
        <taxon>Polyphaga</taxon>
        <taxon>Cucujiformia</taxon>
        <taxon>Tenebrionidae</taxon>
        <taxon>Tenebrio</taxon>
    </lineage>
</organism>
<reference evidence="2" key="2">
    <citation type="submission" date="2021-08" db="EMBL/GenBank/DDBJ databases">
        <authorList>
            <person name="Eriksson T."/>
        </authorList>
    </citation>
    <scope>NUCLEOTIDE SEQUENCE</scope>
    <source>
        <strain evidence="2">Stoneville</strain>
        <tissue evidence="2">Whole head</tissue>
    </source>
</reference>
<evidence type="ECO:0000313" key="2">
    <source>
        <dbReference type="EMBL" id="KAH0821246.1"/>
    </source>
</evidence>
<accession>A0A8J6HWT9</accession>
<feature type="region of interest" description="Disordered" evidence="1">
    <location>
        <begin position="176"/>
        <end position="203"/>
    </location>
</feature>
<proteinExistence type="predicted"/>
<sequence length="671" mass="75584">MTSHQRKYGLEGVQGKYLKWVLRVDRETPGYIVMEETKRDGIRIEAGKRAIRFEESVIERGECRILQECLKEKRKEIGKGVWKEREAYFERNGYAGAEIERMREGGRAMTDELVQRDRDVQVQEIRMRIRESRYNGKMCGEKKETIEHLLNECVELRERDESREEMLNEDGRGIEWMKKQPGPAVGNGTRKKQKGRIGETTETGAKWGQAAGERIKMLLLRFLLKRFRCLNLVNCRSCRESLEEGTREEVQERASEVSARRVYDGPSIKFANFLHRRAWPECLHNRSSAIDSLRWSDIGGRCGLPAVLPGLYDVFALARTPQSSPVIRLLFIHFVCTSPSTITPLAAASRDGSCTVDSSDEKSAENPARINSSDEVEESNACDEKEARRGSFMSGCIDVGARRTWSARWKSCRRRPCSALYRSLRHARRAHPSERALPPPASAVRAVLRFSCERTPQTVALAPTPVLVGYSLVGVYPCAVWKPRRATSPCTASTGPVRTRVAGPARNQPYPTHHCQGHQDSSTTNTAAARVQPPQLLVTACSCNNNNTAELQVATNNTPMVFVPFSMPSYAPPMAAGALYTNNCSPSKIIALNCNSAFVEIARCVSCSTTYKLEARDCSQRGVLQERPRPYVPIFSLTRHAENPKQHTQENTTHFSLFASIEKSRAKFFFI</sequence>
<comment type="caution">
    <text evidence="2">The sequence shown here is derived from an EMBL/GenBank/DDBJ whole genome shotgun (WGS) entry which is preliminary data.</text>
</comment>
<evidence type="ECO:0000256" key="1">
    <source>
        <dbReference type="SAM" id="MobiDB-lite"/>
    </source>
</evidence>
<reference evidence="2" key="1">
    <citation type="journal article" date="2020" name="J Insects Food Feed">
        <title>The yellow mealworm (Tenebrio molitor) genome: a resource for the emerging insects as food and feed industry.</title>
        <authorList>
            <person name="Eriksson T."/>
            <person name="Andere A."/>
            <person name="Kelstrup H."/>
            <person name="Emery V."/>
            <person name="Picard C."/>
        </authorList>
    </citation>
    <scope>NUCLEOTIDE SEQUENCE</scope>
    <source>
        <strain evidence="2">Stoneville</strain>
        <tissue evidence="2">Whole head</tissue>
    </source>
</reference>
<protein>
    <submittedName>
        <fullName evidence="2">Uncharacterized protein</fullName>
    </submittedName>
</protein>
<dbReference type="Proteomes" id="UP000719412">
    <property type="component" value="Unassembled WGS sequence"/>
</dbReference>
<feature type="region of interest" description="Disordered" evidence="1">
    <location>
        <begin position="350"/>
        <end position="386"/>
    </location>
</feature>
<name>A0A8J6HWT9_TENMO</name>